<gene>
    <name evidence="1" type="ORF">H4S07_001163</name>
</gene>
<evidence type="ECO:0000313" key="2">
    <source>
        <dbReference type="Proteomes" id="UP001140096"/>
    </source>
</evidence>
<keyword evidence="2" id="KW-1185">Reference proteome</keyword>
<dbReference type="EMBL" id="JANBUP010000158">
    <property type="protein sequence ID" value="KAJ2812783.1"/>
    <property type="molecule type" value="Genomic_DNA"/>
</dbReference>
<evidence type="ECO:0000313" key="1">
    <source>
        <dbReference type="EMBL" id="KAJ2812783.1"/>
    </source>
</evidence>
<proteinExistence type="predicted"/>
<sequence length="328" mass="34578">MQLRFSSLLACTGALFGATAVLSAAIPTRPNLIVFGNSLSDVGNTAALTNTPAYWEGRFTSSYVWNEYTAKILGMTLQNKAFGGATSNNILSPGAIGNTTIPSFRDQVTAWLQANPSPTSFNLKNDIVEIEIGGNDVHYHLEGLLTGTVNIVDFANQLAASIAADTQRLFAAGYKKVHLWNLPPVDQSPIIISLGASAIVKPVVAAINNAIKAAVQPLGARILDLNDLTLVALKPNVLSAMGITVTTGACYVVDPSGAVTICSNPDQYLFYDAIHPSSRMHYLWGTAAALLALKPGSSITASEALGLIAAFNIGQSSRDDNIIADKLF</sequence>
<organism evidence="1 2">
    <name type="scientific">Coemansia furcata</name>
    <dbReference type="NCBI Taxonomy" id="417177"/>
    <lineage>
        <taxon>Eukaryota</taxon>
        <taxon>Fungi</taxon>
        <taxon>Fungi incertae sedis</taxon>
        <taxon>Zoopagomycota</taxon>
        <taxon>Kickxellomycotina</taxon>
        <taxon>Kickxellomycetes</taxon>
        <taxon>Kickxellales</taxon>
        <taxon>Kickxellaceae</taxon>
        <taxon>Coemansia</taxon>
    </lineage>
</organism>
<accession>A0ACC1LQ38</accession>
<dbReference type="Proteomes" id="UP001140096">
    <property type="component" value="Unassembled WGS sequence"/>
</dbReference>
<comment type="caution">
    <text evidence="1">The sequence shown here is derived from an EMBL/GenBank/DDBJ whole genome shotgun (WGS) entry which is preliminary data.</text>
</comment>
<protein>
    <submittedName>
        <fullName evidence="1">Uncharacterized protein</fullName>
    </submittedName>
</protein>
<name>A0ACC1LQ38_9FUNG</name>
<reference evidence="1" key="1">
    <citation type="submission" date="2022-07" db="EMBL/GenBank/DDBJ databases">
        <title>Phylogenomic reconstructions and comparative analyses of Kickxellomycotina fungi.</title>
        <authorList>
            <person name="Reynolds N.K."/>
            <person name="Stajich J.E."/>
            <person name="Barry K."/>
            <person name="Grigoriev I.V."/>
            <person name="Crous P."/>
            <person name="Smith M.E."/>
        </authorList>
    </citation>
    <scope>NUCLEOTIDE SEQUENCE</scope>
    <source>
        <strain evidence="1">CBS 102833</strain>
    </source>
</reference>